<evidence type="ECO:0000259" key="1">
    <source>
        <dbReference type="Pfam" id="PF04840"/>
    </source>
</evidence>
<dbReference type="InterPro" id="IPR016534">
    <property type="entry name" value="VPS16"/>
</dbReference>
<gene>
    <name evidence="2" type="ORF">TrRE_jg2020</name>
</gene>
<feature type="domain" description="Vps16 C-terminal" evidence="1">
    <location>
        <begin position="239"/>
        <end position="521"/>
    </location>
</feature>
<evidence type="ECO:0000313" key="2">
    <source>
        <dbReference type="EMBL" id="GMH52135.1"/>
    </source>
</evidence>
<dbReference type="InterPro" id="IPR006925">
    <property type="entry name" value="Vps16_C"/>
</dbReference>
<dbReference type="PANTHER" id="PTHR12811:SF0">
    <property type="entry name" value="VACUOLAR PROTEIN SORTING-ASSOCIATED PROTEIN 16 HOMOLOG"/>
    <property type="match status" value="1"/>
</dbReference>
<reference evidence="2" key="1">
    <citation type="submission" date="2022-07" db="EMBL/GenBank/DDBJ databases">
        <title>Genome analysis of Parmales, a sister group of diatoms, reveals the evolutionary specialization of diatoms from phago-mixotrophs to photoautotrophs.</title>
        <authorList>
            <person name="Ban H."/>
            <person name="Sato S."/>
            <person name="Yoshikawa S."/>
            <person name="Kazumasa Y."/>
            <person name="Nakamura Y."/>
            <person name="Ichinomiya M."/>
            <person name="Saitoh K."/>
            <person name="Sato N."/>
            <person name="Blanc-Mathieu R."/>
            <person name="Endo H."/>
            <person name="Kuwata A."/>
            <person name="Ogata H."/>
        </authorList>
    </citation>
    <scope>NUCLEOTIDE SEQUENCE</scope>
</reference>
<protein>
    <recommendedName>
        <fullName evidence="1">Vps16 C-terminal domain-containing protein</fullName>
    </recommendedName>
</protein>
<dbReference type="Proteomes" id="UP001165082">
    <property type="component" value="Unassembled WGS sequence"/>
</dbReference>
<dbReference type="Gene3D" id="1.10.150.780">
    <property type="entry name" value="Vps16, C-terminal region"/>
    <property type="match status" value="1"/>
</dbReference>
<dbReference type="GO" id="GO:0030897">
    <property type="term" value="C:HOPS complex"/>
    <property type="evidence" value="ECO:0007669"/>
    <property type="project" value="TreeGrafter"/>
</dbReference>
<dbReference type="Pfam" id="PF04840">
    <property type="entry name" value="Vps16_C"/>
    <property type="match status" value="1"/>
</dbReference>
<dbReference type="AlphaFoldDB" id="A0A9W6ZLF4"/>
<dbReference type="GO" id="GO:0003779">
    <property type="term" value="F:actin binding"/>
    <property type="evidence" value="ECO:0007669"/>
    <property type="project" value="TreeGrafter"/>
</dbReference>
<dbReference type="GO" id="GO:0005768">
    <property type="term" value="C:endosome"/>
    <property type="evidence" value="ECO:0007669"/>
    <property type="project" value="TreeGrafter"/>
</dbReference>
<accession>A0A9W6ZLF4</accession>
<proteinExistence type="predicted"/>
<name>A0A9W6ZLF4_9STRA</name>
<evidence type="ECO:0000313" key="3">
    <source>
        <dbReference type="Proteomes" id="UP001165082"/>
    </source>
</evidence>
<dbReference type="PANTHER" id="PTHR12811">
    <property type="entry name" value="VACUOLAR PROTEIN SORTING VPS16"/>
    <property type="match status" value="1"/>
</dbReference>
<dbReference type="GO" id="GO:0016197">
    <property type="term" value="P:endosomal transport"/>
    <property type="evidence" value="ECO:0007669"/>
    <property type="project" value="TreeGrafter"/>
</dbReference>
<dbReference type="GO" id="GO:0006886">
    <property type="term" value="P:intracellular protein transport"/>
    <property type="evidence" value="ECO:0007669"/>
    <property type="project" value="InterPro"/>
</dbReference>
<sequence length="528" mass="58222">MHPTLTPVVALSNGTIFSSKGSVKLGFNIDAMSWSHNGKYVTFLTGPNVVVMDQALTSVVTKFSLQGGGRNKLGIGWLGSDCVVVWNSNGDITLIGPYGDECKWKIGLSAAGEGAAAKARSIKEFRLEVDGARWVDEEGGLWFIGRVPEVIEDIYNPGSVSTAACALLQQPVGDAVTTMLQIKMKEMIEKGVKGNELVHRVLEMVKGYEGGKGWRSEGIRGKIAVWLKSRGLEEEGKAVAKMEPELMFLIPVLLEMGMYKLAAQRAGSDTELLGMCLWEVERKLGREEFCNEVKTWGREGVGLVKKYWREQGKERDLIGFLISLGQVVKAADVVVAGMGEGNGDGDGGREEKIKEALKILNTQKGNDFQKATLTDELELISWRKQMQQQFVGIDFGHSVVSLVEGLIMYSSLDPREGAVANKAMNDTAKKFKVSDTRLVKIKAWGFARTKQWGAFMNLQQNCPKYLLDSDLFVRCAIACDAPKVEVGRYIQGVKDGYKRFKLWVEIGEMEQARKEASGNRSWLEEIGG</sequence>
<dbReference type="GO" id="GO:0005765">
    <property type="term" value="C:lysosomal membrane"/>
    <property type="evidence" value="ECO:0007669"/>
    <property type="project" value="TreeGrafter"/>
</dbReference>
<dbReference type="InterPro" id="IPR038132">
    <property type="entry name" value="Vps16_C_sf"/>
</dbReference>
<dbReference type="GO" id="GO:0042144">
    <property type="term" value="P:vacuole fusion, non-autophagic"/>
    <property type="evidence" value="ECO:0007669"/>
    <property type="project" value="TreeGrafter"/>
</dbReference>
<dbReference type="EMBL" id="BRXZ01000727">
    <property type="protein sequence ID" value="GMH52135.1"/>
    <property type="molecule type" value="Genomic_DNA"/>
</dbReference>
<comment type="caution">
    <text evidence="2">The sequence shown here is derived from an EMBL/GenBank/DDBJ whole genome shotgun (WGS) entry which is preliminary data.</text>
</comment>
<organism evidence="2 3">
    <name type="scientific">Triparma retinervis</name>
    <dbReference type="NCBI Taxonomy" id="2557542"/>
    <lineage>
        <taxon>Eukaryota</taxon>
        <taxon>Sar</taxon>
        <taxon>Stramenopiles</taxon>
        <taxon>Ochrophyta</taxon>
        <taxon>Bolidophyceae</taxon>
        <taxon>Parmales</taxon>
        <taxon>Triparmaceae</taxon>
        <taxon>Triparma</taxon>
    </lineage>
</organism>
<keyword evidence="3" id="KW-1185">Reference proteome</keyword>